<evidence type="ECO:0000256" key="1">
    <source>
        <dbReference type="ARBA" id="ARBA00022898"/>
    </source>
</evidence>
<dbReference type="InterPro" id="IPR001608">
    <property type="entry name" value="Ala_racemase_N"/>
</dbReference>
<dbReference type="PIRSF" id="PIRSF004848">
    <property type="entry name" value="YBL036c_PLPDEIII"/>
    <property type="match status" value="1"/>
</dbReference>
<dbReference type="InterPro" id="IPR029066">
    <property type="entry name" value="PLP-binding_barrel"/>
</dbReference>
<dbReference type="GO" id="GO:0030170">
    <property type="term" value="F:pyridoxal phosphate binding"/>
    <property type="evidence" value="ECO:0007669"/>
    <property type="project" value="UniProtKB-UniRule"/>
</dbReference>
<feature type="modified residue" description="N6-(pyridoxal phosphate)lysine" evidence="2 3">
    <location>
        <position position="42"/>
    </location>
</feature>
<sequence>MVNVTLLQRYQQALERVQTQIKAAAFQAQRDPKEITLIAVSKQQPIAAIEACYALGIRDFGENRSDELAQKAQQLAHLTDLKWHFIGHLQSRQSEAVARYAHYFHALDRLKIAQRLSQQLQVFNRHLPVFLQVNISGELSKSGWPCALWPEHEQERTALLNDLLTIQQLPYLQVQGLMTLLPYEAANESLLLWFKRLAQLAETLPLHSQPAARSYLSMGMSHDFQWAIAAGATHIRVGTALFGEI</sequence>
<dbReference type="Pfam" id="PF01168">
    <property type="entry name" value="Ala_racemase_N"/>
    <property type="match status" value="1"/>
</dbReference>
<accession>A0A251X7N8</accession>
<dbReference type="SUPFAM" id="SSF51419">
    <property type="entry name" value="PLP-binding barrel"/>
    <property type="match status" value="1"/>
</dbReference>
<dbReference type="InterPro" id="IPR011078">
    <property type="entry name" value="PyrdxlP_homeostasis"/>
</dbReference>
<evidence type="ECO:0000259" key="5">
    <source>
        <dbReference type="Pfam" id="PF01168"/>
    </source>
</evidence>
<comment type="cofactor">
    <cofactor evidence="3">
        <name>pyridoxal 5'-phosphate</name>
        <dbReference type="ChEBI" id="CHEBI:597326"/>
    </cofactor>
</comment>
<dbReference type="CDD" id="cd00635">
    <property type="entry name" value="PLPDE_III_YBL036c_like"/>
    <property type="match status" value="1"/>
</dbReference>
<comment type="similarity">
    <text evidence="2 4">Belongs to the pyridoxal phosphate-binding protein YggS/PROSC family.</text>
</comment>
<feature type="domain" description="Alanine racemase N-terminal" evidence="5">
    <location>
        <begin position="34"/>
        <end position="243"/>
    </location>
</feature>
<dbReference type="OrthoDB" id="9804072at2"/>
<keyword evidence="7" id="KW-1185">Reference proteome</keyword>
<dbReference type="PANTHER" id="PTHR10146">
    <property type="entry name" value="PROLINE SYNTHETASE CO-TRANSCRIBED BACTERIAL HOMOLOG PROTEIN"/>
    <property type="match status" value="1"/>
</dbReference>
<dbReference type="Gene3D" id="3.20.20.10">
    <property type="entry name" value="Alanine racemase"/>
    <property type="match status" value="1"/>
</dbReference>
<keyword evidence="1 2" id="KW-0663">Pyridoxal phosphate</keyword>
<protein>
    <recommendedName>
        <fullName evidence="2">Pyridoxal phosphate homeostasis protein</fullName>
        <shortName evidence="2">PLP homeostasis protein</shortName>
    </recommendedName>
</protein>
<gene>
    <name evidence="6" type="ORF">TPSD3_06940</name>
</gene>
<evidence type="ECO:0000313" key="7">
    <source>
        <dbReference type="Proteomes" id="UP000194798"/>
    </source>
</evidence>
<dbReference type="RefSeq" id="WP_086487852.1">
    <property type="nucleotide sequence ID" value="NZ_MSLT01000012.1"/>
</dbReference>
<dbReference type="HAMAP" id="MF_02087">
    <property type="entry name" value="PLP_homeostasis"/>
    <property type="match status" value="1"/>
</dbReference>
<dbReference type="EMBL" id="MSLT01000012">
    <property type="protein sequence ID" value="OUD14068.1"/>
    <property type="molecule type" value="Genomic_DNA"/>
</dbReference>
<dbReference type="NCBIfam" id="TIGR00044">
    <property type="entry name" value="YggS family pyridoxal phosphate-dependent enzyme"/>
    <property type="match status" value="1"/>
</dbReference>
<dbReference type="PANTHER" id="PTHR10146:SF14">
    <property type="entry name" value="PYRIDOXAL PHOSPHATE HOMEOSTASIS PROTEIN"/>
    <property type="match status" value="1"/>
</dbReference>
<evidence type="ECO:0000256" key="3">
    <source>
        <dbReference type="PIRSR" id="PIRSR004848-1"/>
    </source>
</evidence>
<dbReference type="Proteomes" id="UP000194798">
    <property type="component" value="Unassembled WGS sequence"/>
</dbReference>
<organism evidence="6 7">
    <name type="scientific">Thioflexithrix psekupsensis</name>
    <dbReference type="NCBI Taxonomy" id="1570016"/>
    <lineage>
        <taxon>Bacteria</taxon>
        <taxon>Pseudomonadati</taxon>
        <taxon>Pseudomonadota</taxon>
        <taxon>Gammaproteobacteria</taxon>
        <taxon>Thiotrichales</taxon>
        <taxon>Thioflexithrix</taxon>
    </lineage>
</organism>
<name>A0A251X7N8_9GAMM</name>
<evidence type="ECO:0000256" key="4">
    <source>
        <dbReference type="RuleBase" id="RU004514"/>
    </source>
</evidence>
<comment type="function">
    <text evidence="2">Pyridoxal 5'-phosphate (PLP)-binding protein, which is involved in PLP homeostasis.</text>
</comment>
<reference evidence="6 7" key="1">
    <citation type="submission" date="2016-12" db="EMBL/GenBank/DDBJ databases">
        <title>Thioflexothrix psekupsii D3 genome sequencing and assembly.</title>
        <authorList>
            <person name="Fomenkov A."/>
            <person name="Vincze T."/>
            <person name="Grabovich M."/>
            <person name="Anton B.P."/>
            <person name="Dubinina G."/>
            <person name="Orlova M."/>
            <person name="Belousova E."/>
            <person name="Roberts R.J."/>
        </authorList>
    </citation>
    <scope>NUCLEOTIDE SEQUENCE [LARGE SCALE GENOMIC DNA]</scope>
    <source>
        <strain evidence="6">D3</strain>
    </source>
</reference>
<evidence type="ECO:0000313" key="6">
    <source>
        <dbReference type="EMBL" id="OUD14068.1"/>
    </source>
</evidence>
<proteinExistence type="inferred from homology"/>
<evidence type="ECO:0000256" key="2">
    <source>
        <dbReference type="HAMAP-Rule" id="MF_02087"/>
    </source>
</evidence>
<comment type="caution">
    <text evidence="6">The sequence shown here is derived from an EMBL/GenBank/DDBJ whole genome shotgun (WGS) entry which is preliminary data.</text>
</comment>
<dbReference type="AlphaFoldDB" id="A0A251X7N8"/>